<dbReference type="SUPFAM" id="SSF48179">
    <property type="entry name" value="6-phosphogluconate dehydrogenase C-terminal domain-like"/>
    <property type="match status" value="1"/>
</dbReference>
<dbReference type="Proteomes" id="UP001085076">
    <property type="component" value="Miscellaneous, Linkage group lg05"/>
</dbReference>
<evidence type="ECO:0000259" key="5">
    <source>
        <dbReference type="Pfam" id="PF03446"/>
    </source>
</evidence>
<dbReference type="GO" id="GO:0051287">
    <property type="term" value="F:NAD binding"/>
    <property type="evidence" value="ECO:0007669"/>
    <property type="project" value="InterPro"/>
</dbReference>
<dbReference type="InterPro" id="IPR015815">
    <property type="entry name" value="HIBADH-related"/>
</dbReference>
<dbReference type="InterPro" id="IPR013328">
    <property type="entry name" value="6PGD_dom2"/>
</dbReference>
<keyword evidence="4" id="KW-1133">Transmembrane helix</keyword>
<keyword evidence="8" id="KW-1185">Reference proteome</keyword>
<dbReference type="PIRSF" id="PIRSF000103">
    <property type="entry name" value="HIBADH"/>
    <property type="match status" value="1"/>
</dbReference>
<dbReference type="Pfam" id="PF14833">
    <property type="entry name" value="NAD_binding_11"/>
    <property type="match status" value="1"/>
</dbReference>
<organism evidence="7 8">
    <name type="scientific">Dioscorea zingiberensis</name>
    <dbReference type="NCBI Taxonomy" id="325984"/>
    <lineage>
        <taxon>Eukaryota</taxon>
        <taxon>Viridiplantae</taxon>
        <taxon>Streptophyta</taxon>
        <taxon>Embryophyta</taxon>
        <taxon>Tracheophyta</taxon>
        <taxon>Spermatophyta</taxon>
        <taxon>Magnoliopsida</taxon>
        <taxon>Liliopsida</taxon>
        <taxon>Dioscoreales</taxon>
        <taxon>Dioscoreaceae</taxon>
        <taxon>Dioscorea</taxon>
    </lineage>
</organism>
<feature type="domain" description="6-phosphogluconate dehydrogenase NADP-binding" evidence="5">
    <location>
        <begin position="16"/>
        <end position="174"/>
    </location>
</feature>
<dbReference type="EMBL" id="JAGGNH010000005">
    <property type="protein sequence ID" value="KAJ0971683.1"/>
    <property type="molecule type" value="Genomic_DNA"/>
</dbReference>
<evidence type="ECO:0000313" key="8">
    <source>
        <dbReference type="Proteomes" id="UP001085076"/>
    </source>
</evidence>
<reference evidence="7" key="2">
    <citation type="journal article" date="2022" name="Hortic Res">
        <title>The genome of Dioscorea zingiberensis sheds light on the biosynthesis, origin and evolution of the medicinally important diosgenin saponins.</title>
        <authorList>
            <person name="Li Y."/>
            <person name="Tan C."/>
            <person name="Li Z."/>
            <person name="Guo J."/>
            <person name="Li S."/>
            <person name="Chen X."/>
            <person name="Wang C."/>
            <person name="Dai X."/>
            <person name="Yang H."/>
            <person name="Song W."/>
            <person name="Hou L."/>
            <person name="Xu J."/>
            <person name="Tong Z."/>
            <person name="Xu A."/>
            <person name="Yuan X."/>
            <person name="Wang W."/>
            <person name="Yang Q."/>
            <person name="Chen L."/>
            <person name="Sun Z."/>
            <person name="Wang K."/>
            <person name="Pan B."/>
            <person name="Chen J."/>
            <person name="Bao Y."/>
            <person name="Liu F."/>
            <person name="Qi X."/>
            <person name="Gang D.R."/>
            <person name="Wen J."/>
            <person name="Li J."/>
        </authorList>
    </citation>
    <scope>NUCLEOTIDE SEQUENCE</scope>
    <source>
        <strain evidence="7">Dzin_1.0</strain>
    </source>
</reference>
<dbReference type="PANTHER" id="PTHR43060:SF13">
    <property type="entry name" value="3-HYDROXYISOBUTYRATE DEHYDROGENASE-LIKE 2, MITOCHONDRIAL-RELATED"/>
    <property type="match status" value="1"/>
</dbReference>
<reference evidence="7" key="1">
    <citation type="submission" date="2021-03" db="EMBL/GenBank/DDBJ databases">
        <authorList>
            <person name="Li Z."/>
            <person name="Yang C."/>
        </authorList>
    </citation>
    <scope>NUCLEOTIDE SEQUENCE</scope>
    <source>
        <strain evidence="7">Dzin_1.0</strain>
        <tissue evidence="7">Leaf</tissue>
    </source>
</reference>
<dbReference type="InterPro" id="IPR006115">
    <property type="entry name" value="6PGDH_NADP-bd"/>
</dbReference>
<dbReference type="PANTHER" id="PTHR43060">
    <property type="entry name" value="3-HYDROXYISOBUTYRATE DEHYDROGENASE-LIKE 1, MITOCHONDRIAL-RELATED"/>
    <property type="match status" value="1"/>
</dbReference>
<feature type="active site" evidence="3">
    <location>
        <position position="184"/>
    </location>
</feature>
<gene>
    <name evidence="7" type="ORF">J5N97_019642</name>
</gene>
<dbReference type="InterPro" id="IPR008927">
    <property type="entry name" value="6-PGluconate_DH-like_C_sf"/>
</dbReference>
<dbReference type="SUPFAM" id="SSF51735">
    <property type="entry name" value="NAD(P)-binding Rossmann-fold domains"/>
    <property type="match status" value="1"/>
</dbReference>
<dbReference type="GO" id="GO:0050661">
    <property type="term" value="F:NADP binding"/>
    <property type="evidence" value="ECO:0007669"/>
    <property type="project" value="InterPro"/>
</dbReference>
<comment type="caution">
    <text evidence="7">The sequence shown here is derived from an EMBL/GenBank/DDBJ whole genome shotgun (WGS) entry which is preliminary data.</text>
</comment>
<evidence type="ECO:0000256" key="1">
    <source>
        <dbReference type="ARBA" id="ARBA00023002"/>
    </source>
</evidence>
<dbReference type="Gene3D" id="1.10.1040.10">
    <property type="entry name" value="N-(1-d-carboxylethyl)-l-norvaline Dehydrogenase, domain 2"/>
    <property type="match status" value="1"/>
</dbReference>
<dbReference type="Gene3D" id="3.40.50.720">
    <property type="entry name" value="NAD(P)-binding Rossmann-like Domain"/>
    <property type="match status" value="1"/>
</dbReference>
<dbReference type="Pfam" id="PF03446">
    <property type="entry name" value="NAD_binding_2"/>
    <property type="match status" value="1"/>
</dbReference>
<protein>
    <submittedName>
        <fullName evidence="7">Uncharacterized protein</fullName>
    </submittedName>
</protein>
<evidence type="ECO:0000313" key="7">
    <source>
        <dbReference type="EMBL" id="KAJ0971683.1"/>
    </source>
</evidence>
<feature type="domain" description="3-hydroxyisobutyrate dehydrogenase-like NAD-binding" evidence="6">
    <location>
        <begin position="178"/>
        <end position="294"/>
    </location>
</feature>
<dbReference type="InterPro" id="IPR029154">
    <property type="entry name" value="HIBADH-like_NADP-bd"/>
</dbReference>
<dbReference type="InterPro" id="IPR036291">
    <property type="entry name" value="NAD(P)-bd_dom_sf"/>
</dbReference>
<name>A0A9D5CEH4_9LILI</name>
<sequence>MEAACYPSPIRPGRTRVGWIGIGVMGSAMVARVLAAGYAVAVYARSPAKGEHLRRAGARFLASPADVALSSDVVFTMVGHPSDVRSVVLDPTTGVLSSLSEHGVLVDFTSSHPALAREIAGTARTKSCWSIDAPVSGGDAGARDGKLAIFTGGDEHVIEWLRPLFEVMGRPTYMGGPGSGQSSKIANQIVVGANLMALSEAIVFAQKAGLERRDFFEAVRAGAAGTKVMELFGGKVMERDYEPGGMAEYIVKDLGMGLDEEGVVLPGAALNRQMFLGMVANGDGKLGIHGLVTVIERMNNMDA</sequence>
<keyword evidence="4" id="KW-0812">Transmembrane</keyword>
<dbReference type="OrthoDB" id="435038at2759"/>
<evidence type="ECO:0000256" key="2">
    <source>
        <dbReference type="ARBA" id="ARBA00023027"/>
    </source>
</evidence>
<evidence type="ECO:0000259" key="6">
    <source>
        <dbReference type="Pfam" id="PF14833"/>
    </source>
</evidence>
<accession>A0A9D5CEH4</accession>
<keyword evidence="4" id="KW-0472">Membrane</keyword>
<dbReference type="AlphaFoldDB" id="A0A9D5CEH4"/>
<proteinExistence type="predicted"/>
<evidence type="ECO:0000256" key="4">
    <source>
        <dbReference type="SAM" id="Phobius"/>
    </source>
</evidence>
<keyword evidence="2" id="KW-0520">NAD</keyword>
<dbReference type="GO" id="GO:0016491">
    <property type="term" value="F:oxidoreductase activity"/>
    <property type="evidence" value="ECO:0007669"/>
    <property type="project" value="UniProtKB-KW"/>
</dbReference>
<evidence type="ECO:0000256" key="3">
    <source>
        <dbReference type="PIRSR" id="PIRSR000103-1"/>
    </source>
</evidence>
<feature type="transmembrane region" description="Helical" evidence="4">
    <location>
        <begin position="17"/>
        <end position="44"/>
    </location>
</feature>
<keyword evidence="1" id="KW-0560">Oxidoreductase</keyword>